<dbReference type="PANTHER" id="PTHR43318">
    <property type="entry name" value="UDP-N-ACETYLGLUCOSAMINE 4,6-DEHYDRATASE"/>
    <property type="match status" value="1"/>
</dbReference>
<dbReference type="EMBL" id="VSSQ01017549">
    <property type="protein sequence ID" value="MPM59964.1"/>
    <property type="molecule type" value="Genomic_DNA"/>
</dbReference>
<gene>
    <name evidence="3" type="primary">pglF_16</name>
    <name evidence="3" type="ORF">SDC9_106810</name>
</gene>
<comment type="caution">
    <text evidence="3">The sequence shown here is derived from an EMBL/GenBank/DDBJ whole genome shotgun (WGS) entry which is preliminary data.</text>
</comment>
<comment type="similarity">
    <text evidence="1">Belongs to the polysaccharide synthase family.</text>
</comment>
<evidence type="ECO:0000313" key="3">
    <source>
        <dbReference type="EMBL" id="MPM59964.1"/>
    </source>
</evidence>
<dbReference type="AlphaFoldDB" id="A0A645BE29"/>
<evidence type="ECO:0000259" key="2">
    <source>
        <dbReference type="Pfam" id="PF02719"/>
    </source>
</evidence>
<dbReference type="EC" id="4.2.1.135" evidence="3"/>
<evidence type="ECO:0000256" key="1">
    <source>
        <dbReference type="ARBA" id="ARBA00007430"/>
    </source>
</evidence>
<dbReference type="Gene3D" id="3.40.50.720">
    <property type="entry name" value="NAD(P)-binding Rossmann-like Domain"/>
    <property type="match status" value="1"/>
</dbReference>
<dbReference type="InterPro" id="IPR003869">
    <property type="entry name" value="Polysac_CapD-like"/>
</dbReference>
<dbReference type="PANTHER" id="PTHR43318:SF1">
    <property type="entry name" value="POLYSACCHARIDE BIOSYNTHESIS PROTEIN EPSC-RELATED"/>
    <property type="match status" value="1"/>
</dbReference>
<proteinExistence type="inferred from homology"/>
<dbReference type="GO" id="GO:0016829">
    <property type="term" value="F:lyase activity"/>
    <property type="evidence" value="ECO:0007669"/>
    <property type="project" value="UniProtKB-KW"/>
</dbReference>
<organism evidence="3">
    <name type="scientific">bioreactor metagenome</name>
    <dbReference type="NCBI Taxonomy" id="1076179"/>
    <lineage>
        <taxon>unclassified sequences</taxon>
        <taxon>metagenomes</taxon>
        <taxon>ecological metagenomes</taxon>
    </lineage>
</organism>
<name>A0A645BE29_9ZZZZ</name>
<dbReference type="SUPFAM" id="SSF51735">
    <property type="entry name" value="NAD(P)-binding Rossmann-fold domains"/>
    <property type="match status" value="1"/>
</dbReference>
<reference evidence="3" key="1">
    <citation type="submission" date="2019-08" db="EMBL/GenBank/DDBJ databases">
        <authorList>
            <person name="Kucharzyk K."/>
            <person name="Murdoch R.W."/>
            <person name="Higgins S."/>
            <person name="Loffler F."/>
        </authorList>
    </citation>
    <scope>NUCLEOTIDE SEQUENCE</scope>
</reference>
<protein>
    <submittedName>
        <fullName evidence="3">UDP-N-acetyl-alpha-D-glucosamine C6 dehydratase</fullName>
        <ecNumber evidence="3">4.2.1.135</ecNumber>
    </submittedName>
</protein>
<dbReference type="Pfam" id="PF02719">
    <property type="entry name" value="Polysacc_synt_2"/>
    <property type="match status" value="1"/>
</dbReference>
<dbReference type="InterPro" id="IPR036291">
    <property type="entry name" value="NAD(P)-bd_dom_sf"/>
</dbReference>
<feature type="domain" description="Polysaccharide biosynthesis protein CapD-like" evidence="2">
    <location>
        <begin position="1"/>
        <end position="113"/>
    </location>
</feature>
<sequence>MVPLFKKQIAAGGPITITHPDMRRYFMTIPEASQLVLQAGALANGGEVFVLDMGEPVKIVDMAKDLIELSGLAPERDIAIKFTGLRQGEKLFEELLTAEEGTSSTRHEKIFVANLKDVDEQILYAGLVGLRSANGSDEITNKIAELVPTYINKKETTKNVAESRLQNAQIAKFVESTV</sequence>
<keyword evidence="3" id="KW-0456">Lyase</keyword>
<dbReference type="InterPro" id="IPR051203">
    <property type="entry name" value="Polysaccharide_Synthase-Rel"/>
</dbReference>
<accession>A0A645BE29</accession>